<evidence type="ECO:0000313" key="2">
    <source>
        <dbReference type="EMBL" id="TKV58380.1"/>
    </source>
</evidence>
<organism evidence="2 3">
    <name type="scientific">Nakamurella flava</name>
    <dbReference type="NCBI Taxonomy" id="2576308"/>
    <lineage>
        <taxon>Bacteria</taxon>
        <taxon>Bacillati</taxon>
        <taxon>Actinomycetota</taxon>
        <taxon>Actinomycetes</taxon>
        <taxon>Nakamurellales</taxon>
        <taxon>Nakamurellaceae</taxon>
        <taxon>Nakamurella</taxon>
    </lineage>
</organism>
<dbReference type="AlphaFoldDB" id="A0A4U6QE74"/>
<evidence type="ECO:0000313" key="3">
    <source>
        <dbReference type="Proteomes" id="UP000306985"/>
    </source>
</evidence>
<accession>A0A4U6QE74</accession>
<dbReference type="Proteomes" id="UP000306985">
    <property type="component" value="Unassembled WGS sequence"/>
</dbReference>
<reference evidence="2 3" key="1">
    <citation type="submission" date="2019-05" db="EMBL/GenBank/DDBJ databases">
        <title>Nakamurella sp. N5BH11, whole genome shotgun sequence.</title>
        <authorList>
            <person name="Tuo L."/>
        </authorList>
    </citation>
    <scope>NUCLEOTIDE SEQUENCE [LARGE SCALE GENOMIC DNA]</scope>
    <source>
        <strain evidence="2 3">N5BH11</strain>
    </source>
</reference>
<evidence type="ECO:0000256" key="1">
    <source>
        <dbReference type="SAM" id="MobiDB-lite"/>
    </source>
</evidence>
<dbReference type="EMBL" id="SZZH01000003">
    <property type="protein sequence ID" value="TKV58380.1"/>
    <property type="molecule type" value="Genomic_DNA"/>
</dbReference>
<dbReference type="RefSeq" id="WP_137450043.1">
    <property type="nucleotide sequence ID" value="NZ_SZZH01000003.1"/>
</dbReference>
<proteinExistence type="predicted"/>
<keyword evidence="3" id="KW-1185">Reference proteome</keyword>
<sequence>MVDDATGELAAVERAVDGELAAEELGPEVAAGVDAVDDDATDPVSEPPQADRNRAAGTAITST</sequence>
<protein>
    <submittedName>
        <fullName evidence="2">Uncharacterized protein</fullName>
    </submittedName>
</protein>
<feature type="region of interest" description="Disordered" evidence="1">
    <location>
        <begin position="16"/>
        <end position="63"/>
    </location>
</feature>
<name>A0A4U6QE74_9ACTN</name>
<comment type="caution">
    <text evidence="2">The sequence shown here is derived from an EMBL/GenBank/DDBJ whole genome shotgun (WGS) entry which is preliminary data.</text>
</comment>
<gene>
    <name evidence="2" type="ORF">FDO65_12470</name>
</gene>